<gene>
    <name evidence="3" type="ORF">AJ80_04139</name>
</gene>
<dbReference type="PANTHER" id="PTHR36424">
    <property type="entry name" value="PHEROMONE-REGULATED MEMBRANE PROTEIN 6"/>
    <property type="match status" value="1"/>
</dbReference>
<keyword evidence="2" id="KW-1133">Transmembrane helix</keyword>
<dbReference type="EMBL" id="PDNA01000050">
    <property type="protein sequence ID" value="PGH19272.1"/>
    <property type="molecule type" value="Genomic_DNA"/>
</dbReference>
<feature type="transmembrane region" description="Helical" evidence="2">
    <location>
        <begin position="84"/>
        <end position="102"/>
    </location>
</feature>
<dbReference type="Pfam" id="PF16944">
    <property type="entry name" value="KCH"/>
    <property type="match status" value="1"/>
</dbReference>
<feature type="region of interest" description="Disordered" evidence="1">
    <location>
        <begin position="303"/>
        <end position="363"/>
    </location>
</feature>
<feature type="region of interest" description="Disordered" evidence="1">
    <location>
        <begin position="413"/>
        <end position="612"/>
    </location>
</feature>
<sequence>MGCCGDRENYNDNVRAEQKWDYINLKDFKSTSCFEPFSYGILWISIVISFAVYGVDTFTAVNLLAFSRWSSEIKPKIRFDISKWIFAGCIILSFVLLIYRWLRALRAIRSGGIAQSYLDPLAIRVQSCRVGKKGQGWRRFLLFAALTKSKKGADYVAFFTYYNFEAWLRVVFAEGPRQAINGITLYSVMEANLIPKGENTAPEGTSSVSQFFLNIKTLADKDMRQAVILSAMLFTLVIWVVSFISFLLSVILYLLFLFHHIPSEDGSLTVYCRRKINTRLERIVKQRVDKALVKGFALQDRKNPDPEIGRMGTLKHQPTLPSLDQYDSSKGPDMPGLSRAPTQATLPPYRPPTAQQHQPTLPDLNWADDNTTMVGSSQHSRLSDDTARLVDNAGEFGYSPPGPYQLDNAPVLPPVERYGTPLSLMTGPRPPTSQGHRTPGPTPTSSMGRRTPGSEFQSPADEYPMPVPPPTSQGHRTPGPTPTSSMGRRTPGSEFQSPAGEYPMPVPPPSAAARRTPGPPQPGRTMTPGNGYTTLRSPPGGDGYSPFPAGNRQRTPGPPPSNTPGPNSVRNFARPTPPPNEFNGQQQFDRSYTPSQTPSNQHSQNQTPYGHF</sequence>
<feature type="transmembrane region" description="Helical" evidence="2">
    <location>
        <begin position="226"/>
        <end position="258"/>
    </location>
</feature>
<dbReference type="AlphaFoldDB" id="A0A2B7YEG5"/>
<evidence type="ECO:0000313" key="4">
    <source>
        <dbReference type="Proteomes" id="UP000224634"/>
    </source>
</evidence>
<evidence type="ECO:0000256" key="1">
    <source>
        <dbReference type="SAM" id="MobiDB-lite"/>
    </source>
</evidence>
<dbReference type="PANTHER" id="PTHR36424:SF1">
    <property type="entry name" value="LOW AFFINITY K(+) TRANSPORTER 1-RELATED"/>
    <property type="match status" value="1"/>
</dbReference>
<evidence type="ECO:0000256" key="2">
    <source>
        <dbReference type="SAM" id="Phobius"/>
    </source>
</evidence>
<feature type="transmembrane region" description="Helical" evidence="2">
    <location>
        <begin position="39"/>
        <end position="64"/>
    </location>
</feature>
<evidence type="ECO:0000313" key="3">
    <source>
        <dbReference type="EMBL" id="PGH19272.1"/>
    </source>
</evidence>
<dbReference type="STRING" id="1447883.A0A2B7YEG5"/>
<organism evidence="3 4">
    <name type="scientific">Polytolypa hystricis (strain UAMH7299)</name>
    <dbReference type="NCBI Taxonomy" id="1447883"/>
    <lineage>
        <taxon>Eukaryota</taxon>
        <taxon>Fungi</taxon>
        <taxon>Dikarya</taxon>
        <taxon>Ascomycota</taxon>
        <taxon>Pezizomycotina</taxon>
        <taxon>Eurotiomycetes</taxon>
        <taxon>Eurotiomycetidae</taxon>
        <taxon>Onygenales</taxon>
        <taxon>Onygenales incertae sedis</taxon>
        <taxon>Polytolypa</taxon>
    </lineage>
</organism>
<dbReference type="GO" id="GO:0015079">
    <property type="term" value="F:potassium ion transmembrane transporter activity"/>
    <property type="evidence" value="ECO:0007669"/>
    <property type="project" value="InterPro"/>
</dbReference>
<proteinExistence type="predicted"/>
<name>A0A2B7YEG5_POLH7</name>
<feature type="compositionally biased region" description="Polar residues" evidence="1">
    <location>
        <begin position="582"/>
        <end position="612"/>
    </location>
</feature>
<dbReference type="Proteomes" id="UP000224634">
    <property type="component" value="Unassembled WGS sequence"/>
</dbReference>
<keyword evidence="4" id="KW-1185">Reference proteome</keyword>
<feature type="compositionally biased region" description="Polar residues" evidence="1">
    <location>
        <begin position="319"/>
        <end position="328"/>
    </location>
</feature>
<protein>
    <recommendedName>
        <fullName evidence="5">Pheromone-regulated membrane protein 6</fullName>
    </recommendedName>
</protein>
<keyword evidence="2" id="KW-0472">Membrane</keyword>
<accession>A0A2B7YEG5</accession>
<comment type="caution">
    <text evidence="3">The sequence shown here is derived from an EMBL/GenBank/DDBJ whole genome shotgun (WGS) entry which is preliminary data.</text>
</comment>
<dbReference type="InterPro" id="IPR031606">
    <property type="entry name" value="Kch1/2"/>
</dbReference>
<dbReference type="GO" id="GO:0005886">
    <property type="term" value="C:plasma membrane"/>
    <property type="evidence" value="ECO:0007669"/>
    <property type="project" value="InterPro"/>
</dbReference>
<reference evidence="3 4" key="1">
    <citation type="submission" date="2017-10" db="EMBL/GenBank/DDBJ databases">
        <title>Comparative genomics in systemic dimorphic fungi from Ajellomycetaceae.</title>
        <authorList>
            <person name="Munoz J.F."/>
            <person name="Mcewen J.G."/>
            <person name="Clay O.K."/>
            <person name="Cuomo C.A."/>
        </authorList>
    </citation>
    <scope>NUCLEOTIDE SEQUENCE [LARGE SCALE GENOMIC DNA]</scope>
    <source>
        <strain evidence="3 4">UAMH7299</strain>
    </source>
</reference>
<evidence type="ECO:0008006" key="5">
    <source>
        <dbReference type="Google" id="ProtNLM"/>
    </source>
</evidence>
<keyword evidence="2" id="KW-0812">Transmembrane</keyword>
<dbReference type="OrthoDB" id="2128042at2759"/>